<organism evidence="2 3">
    <name type="scientific">Rotaria sordida</name>
    <dbReference type="NCBI Taxonomy" id="392033"/>
    <lineage>
        <taxon>Eukaryota</taxon>
        <taxon>Metazoa</taxon>
        <taxon>Spiralia</taxon>
        <taxon>Gnathifera</taxon>
        <taxon>Rotifera</taxon>
        <taxon>Eurotatoria</taxon>
        <taxon>Bdelloidea</taxon>
        <taxon>Philodinida</taxon>
        <taxon>Philodinidae</taxon>
        <taxon>Rotaria</taxon>
    </lineage>
</organism>
<dbReference type="SUPFAM" id="SSF50978">
    <property type="entry name" value="WD40 repeat-like"/>
    <property type="match status" value="1"/>
</dbReference>
<dbReference type="AlphaFoldDB" id="A0A815VM69"/>
<sequence length="826" mass="95905">MDINYGNVKFICSSFLDIESDMNQFQQAAIYGESDEVEIIHTELTLLFTTYMVFEQCDEQSPHHCGLIVPYFQLQPPGHDLIIPINKHTMPVVDLNLISNESAAISLLHKIIVIDMDSGDIVIDIKLPQLNEPYLNSTTLPNMIIHHTNQNMKIEIDDDDDSGLRHSDDEDREKFKHYPFFVNSFHHVYLVSSHGDIKFHQISIKGYLIAEIINSKYGLCILVEQYSNSIQCWNLEQNKLFTKVSIKNIVLNDGFIHFYTFNNSTFIHRSTINIGKHLDQAIINKDKLICTFNSTIPIDFAYIDLNSLNQTQQIILSDKEIIKVLIAFNPPIIPKPIERIILPDDKEKRIDGSMKIFFIILTEEYLYIIHTCMEKDISYVRIPGQYDVITTRTKSPYYIFTAKGGIVNIFKWQYIEGEDNRHNRCNIYHKYQLFVSIEISSSSVLTIRTSKPLFRLHLHYPTRVFFIDENTFILITNDGSIRCITQQINKNNIKFNQTSNKQLNFKCSRLFTSILTIHFIPSLIILADDEHSLGIYRSNDIIYMNIDLSQYSSTRLLSMTTDIYCLKNNCLATIINDKNRLNLYNIHSCVCHEPIQLENEYEQLCLNESGDYVFALVKPRILCMHRVIDRFQLGRLFVYDFVTRMIVSYDFIVLAMNDRRLLTLMIADPDDSTLQTKIQALPSRQFKQDSYSTNDEVIKRIEKFMNVISDDSDNEIENDQEMNDKQLEIYNKTKVIQPITSYRYVRRVVDSSNLVIDDSEVDDDDDIISETQSNEINSSIEQEYNLDDIRAKTLEHNRQQVKGIQLANADANNLKIINSYSVTSST</sequence>
<evidence type="ECO:0000313" key="1">
    <source>
        <dbReference type="EMBL" id="CAF1253278.1"/>
    </source>
</evidence>
<comment type="caution">
    <text evidence="2">The sequence shown here is derived from an EMBL/GenBank/DDBJ whole genome shotgun (WGS) entry which is preliminary data.</text>
</comment>
<reference evidence="2" key="1">
    <citation type="submission" date="2021-02" db="EMBL/GenBank/DDBJ databases">
        <authorList>
            <person name="Nowell W R."/>
        </authorList>
    </citation>
    <scope>NUCLEOTIDE SEQUENCE</scope>
</reference>
<dbReference type="Proteomes" id="UP000663870">
    <property type="component" value="Unassembled WGS sequence"/>
</dbReference>
<keyword evidence="3" id="KW-1185">Reference proteome</keyword>
<evidence type="ECO:0000313" key="3">
    <source>
        <dbReference type="Proteomes" id="UP000663870"/>
    </source>
</evidence>
<dbReference type="EMBL" id="CAJNOH010001822">
    <property type="protein sequence ID" value="CAF1253278.1"/>
    <property type="molecule type" value="Genomic_DNA"/>
</dbReference>
<name>A0A815VM69_9BILA</name>
<proteinExistence type="predicted"/>
<accession>A0A815VM69</accession>
<gene>
    <name evidence="2" type="ORF">JXQ802_LOCUS42455</name>
    <name evidence="1" type="ORF">PYM288_LOCUS27491</name>
</gene>
<dbReference type="Proteomes" id="UP000663854">
    <property type="component" value="Unassembled WGS sequence"/>
</dbReference>
<dbReference type="InterPro" id="IPR036322">
    <property type="entry name" value="WD40_repeat_dom_sf"/>
</dbReference>
<evidence type="ECO:0000313" key="2">
    <source>
        <dbReference type="EMBL" id="CAF1534070.1"/>
    </source>
</evidence>
<protein>
    <submittedName>
        <fullName evidence="2">Uncharacterized protein</fullName>
    </submittedName>
</protein>
<dbReference type="EMBL" id="CAJNOL010002871">
    <property type="protein sequence ID" value="CAF1534070.1"/>
    <property type="molecule type" value="Genomic_DNA"/>
</dbReference>